<dbReference type="InterPro" id="IPR026374">
    <property type="entry name" value="Cyano_PEP"/>
</dbReference>
<proteinExistence type="predicted"/>
<comment type="caution">
    <text evidence="1">The sequence shown here is derived from an EMBL/GenBank/DDBJ whole genome shotgun (WGS) entry which is preliminary data.</text>
</comment>
<dbReference type="AlphaFoldDB" id="A0A401IEN3"/>
<dbReference type="Proteomes" id="UP000287247">
    <property type="component" value="Unassembled WGS sequence"/>
</dbReference>
<keyword evidence="2" id="KW-1185">Reference proteome</keyword>
<dbReference type="EMBL" id="BDQK01000003">
    <property type="protein sequence ID" value="GBF79640.1"/>
    <property type="molecule type" value="Genomic_DNA"/>
</dbReference>
<name>A0A401IEN3_APHSA</name>
<accession>A0A401IEN3</accession>
<dbReference type="OrthoDB" id="9995217at2"/>
<evidence type="ECO:0000313" key="2">
    <source>
        <dbReference type="Proteomes" id="UP000287247"/>
    </source>
</evidence>
<sequence>MFSLAKLIYFRGGVKPGLLMAGTTLAFLTPFTSVQASSFTAYQVPSGQAGNQDFGGILGMDFDVNNSIKVSELGAFDDLGNGIVGTLTTELWSRSGDTGIAKLATLTFSNSDPGSLEGGSRFKTLLSPLVLDPGSYTIVSYGYSGNDLNGNSYDPTPWTTNDGGGLISFVGSSRYGGTLGSSIGDTVDILPANRYATGTFKYQAVPEPEPLAMLGAGTAIALGANFKRKLAKNSKKK</sequence>
<gene>
    <name evidence="1" type="ORF">AsFPU1_1038</name>
</gene>
<protein>
    <submittedName>
        <fullName evidence="1">Autotransporter-associated beta strand repeat-containing protein</fullName>
    </submittedName>
</protein>
<organism evidence="1 2">
    <name type="scientific">Aphanothece sacrum FPU1</name>
    <dbReference type="NCBI Taxonomy" id="1920663"/>
    <lineage>
        <taxon>Bacteria</taxon>
        <taxon>Bacillati</taxon>
        <taxon>Cyanobacteriota</taxon>
        <taxon>Cyanophyceae</taxon>
        <taxon>Oscillatoriophycideae</taxon>
        <taxon>Chroococcales</taxon>
        <taxon>Aphanothecaceae</taxon>
        <taxon>Aphanothece</taxon>
    </lineage>
</organism>
<reference evidence="2" key="1">
    <citation type="submission" date="2017-05" db="EMBL/GenBank/DDBJ databases">
        <title>Physiological properties and genetic analysis related to exopolysaccharide production of fresh-water unicellular cyanobacterium Aphanothece sacrum, Suizenji Nori, that has been cultured as a food source in Japan.</title>
        <authorList>
            <person name="Kanesaki Y."/>
            <person name="Yoshikawa S."/>
            <person name="Ohki K."/>
        </authorList>
    </citation>
    <scope>NUCLEOTIDE SEQUENCE [LARGE SCALE GENOMIC DNA]</scope>
    <source>
        <strain evidence="2">FPU1</strain>
    </source>
</reference>
<evidence type="ECO:0000313" key="1">
    <source>
        <dbReference type="EMBL" id="GBF79640.1"/>
    </source>
</evidence>
<dbReference type="NCBIfam" id="TIGR04155">
    <property type="entry name" value="cyano_PEP"/>
    <property type="match status" value="1"/>
</dbReference>